<dbReference type="SUPFAM" id="SSF48403">
    <property type="entry name" value="Ankyrin repeat"/>
    <property type="match status" value="1"/>
</dbReference>
<dbReference type="PROSITE" id="PS50297">
    <property type="entry name" value="ANK_REP_REGION"/>
    <property type="match status" value="1"/>
</dbReference>
<protein>
    <submittedName>
        <fullName evidence="4">Ankyrin repeat protein</fullName>
    </submittedName>
</protein>
<keyword evidence="5" id="KW-1185">Reference proteome</keyword>
<evidence type="ECO:0000313" key="4">
    <source>
        <dbReference type="EMBL" id="TDY73836.1"/>
    </source>
</evidence>
<dbReference type="Gene3D" id="1.25.40.20">
    <property type="entry name" value="Ankyrin repeat-containing domain"/>
    <property type="match status" value="1"/>
</dbReference>
<dbReference type="PANTHER" id="PTHR24193">
    <property type="entry name" value="ANKYRIN REPEAT PROTEIN"/>
    <property type="match status" value="1"/>
</dbReference>
<dbReference type="GO" id="GO:0045944">
    <property type="term" value="P:positive regulation of transcription by RNA polymerase II"/>
    <property type="evidence" value="ECO:0007669"/>
    <property type="project" value="TreeGrafter"/>
</dbReference>
<dbReference type="InterPro" id="IPR036770">
    <property type="entry name" value="Ankyrin_rpt-contain_sf"/>
</dbReference>
<dbReference type="STRING" id="1193051.LEP1GSC017_1130"/>
<dbReference type="GeneID" id="79828153"/>
<dbReference type="RefSeq" id="WP_004786260.1">
    <property type="nucleotide sequence ID" value="NZ_SORO01000001.1"/>
</dbReference>
<organism evidence="4 5">
    <name type="scientific">Leptospira meyeri</name>
    <dbReference type="NCBI Taxonomy" id="29508"/>
    <lineage>
        <taxon>Bacteria</taxon>
        <taxon>Pseudomonadati</taxon>
        <taxon>Spirochaetota</taxon>
        <taxon>Spirochaetia</taxon>
        <taxon>Leptospirales</taxon>
        <taxon>Leptospiraceae</taxon>
        <taxon>Leptospira</taxon>
    </lineage>
</organism>
<dbReference type="EMBL" id="SORO01000001">
    <property type="protein sequence ID" value="TDY73836.1"/>
    <property type="molecule type" value="Genomic_DNA"/>
</dbReference>
<keyword evidence="1" id="KW-0677">Repeat</keyword>
<comment type="caution">
    <text evidence="4">The sequence shown here is derived from an EMBL/GenBank/DDBJ whole genome shotgun (WGS) entry which is preliminary data.</text>
</comment>
<feature type="repeat" description="ANK" evidence="3">
    <location>
        <begin position="277"/>
        <end position="309"/>
    </location>
</feature>
<keyword evidence="2 3" id="KW-0040">ANK repeat</keyword>
<dbReference type="AlphaFoldDB" id="A0A4R8N3H7"/>
<gene>
    <name evidence="4" type="ORF">CLV96_2873</name>
</gene>
<name>A0A4R8N3H7_LEPME</name>
<evidence type="ECO:0000256" key="2">
    <source>
        <dbReference type="ARBA" id="ARBA00023043"/>
    </source>
</evidence>
<proteinExistence type="predicted"/>
<reference evidence="4 5" key="1">
    <citation type="submission" date="2019-03" db="EMBL/GenBank/DDBJ databases">
        <title>Genomic Encyclopedia of Archaeal and Bacterial Type Strains, Phase II (KMG-II): from individual species to whole genera.</title>
        <authorList>
            <person name="Goeker M."/>
        </authorList>
    </citation>
    <scope>NUCLEOTIDE SEQUENCE [LARGE SCALE GENOMIC DNA]</scope>
    <source>
        <strain evidence="4 5">DSM 21537</strain>
    </source>
</reference>
<dbReference type="OrthoDB" id="198309at2"/>
<accession>A0A4R8N3H7</accession>
<dbReference type="Pfam" id="PF12796">
    <property type="entry name" value="Ank_2"/>
    <property type="match status" value="1"/>
</dbReference>
<dbReference type="InterPro" id="IPR050663">
    <property type="entry name" value="Ankyrin-SOCS_Box"/>
</dbReference>
<dbReference type="Proteomes" id="UP000294684">
    <property type="component" value="Unassembled WGS sequence"/>
</dbReference>
<dbReference type="PANTHER" id="PTHR24193:SF121">
    <property type="entry name" value="ADA2A-CONTAINING COMPLEX COMPONENT 3, ISOFORM D"/>
    <property type="match status" value="1"/>
</dbReference>
<evidence type="ECO:0000256" key="1">
    <source>
        <dbReference type="ARBA" id="ARBA00022737"/>
    </source>
</evidence>
<dbReference type="InterPro" id="IPR002110">
    <property type="entry name" value="Ankyrin_rpt"/>
</dbReference>
<dbReference type="SMART" id="SM00248">
    <property type="entry name" value="ANK"/>
    <property type="match status" value="3"/>
</dbReference>
<dbReference type="GO" id="GO:0000976">
    <property type="term" value="F:transcription cis-regulatory region binding"/>
    <property type="evidence" value="ECO:0007669"/>
    <property type="project" value="TreeGrafter"/>
</dbReference>
<evidence type="ECO:0000313" key="5">
    <source>
        <dbReference type="Proteomes" id="UP000294684"/>
    </source>
</evidence>
<evidence type="ECO:0000256" key="3">
    <source>
        <dbReference type="PROSITE-ProRule" id="PRU00023"/>
    </source>
</evidence>
<dbReference type="PROSITE" id="PS50088">
    <property type="entry name" value="ANK_REPEAT"/>
    <property type="match status" value="1"/>
</dbReference>
<sequence>MIVNDGIPFIFLQMYKFTLILFFILNCASTSKPLIIEQAKVGENCKVKDGNVINPDFSVERFGVYFQGCFDKLDSNESVLSFVFSRIKGTFNVNINTNGSVRSNSNSVALVDKSNSTTSVKTNSKTLVQTFSKDFIRDNYYVYSVSYTIKNKQPHIEIRDITFSGDSAPEILILNSIKKNDLLKVKELFDTGAINKDFLVTDQNGIVTHNSNLLIQAFYLESNTEILKYLISKKVSLDSKDIFGWTPLLLAAKRNDFELFQYIYSLKKWDINDVTDQNETCLHWAVGKKNIPMIKFLLKNGANKDIKNRFGQIAKDLASNENDKEIKSLLE</sequence>